<dbReference type="InterPro" id="IPR016181">
    <property type="entry name" value="Acyl_CoA_acyltransferase"/>
</dbReference>
<dbReference type="CDD" id="cd04301">
    <property type="entry name" value="NAT_SF"/>
    <property type="match status" value="1"/>
</dbReference>
<protein>
    <submittedName>
        <fullName evidence="2">Acetyltransferase</fullName>
    </submittedName>
</protein>
<dbReference type="Proteomes" id="UP000809081">
    <property type="component" value="Unassembled WGS sequence"/>
</dbReference>
<keyword evidence="3" id="KW-1185">Reference proteome</keyword>
<dbReference type="Pfam" id="PF00583">
    <property type="entry name" value="Acetyltransf_1"/>
    <property type="match status" value="1"/>
</dbReference>
<dbReference type="SUPFAM" id="SSF55729">
    <property type="entry name" value="Acyl-CoA N-acyltransferases (Nat)"/>
    <property type="match status" value="1"/>
</dbReference>
<name>A0ABS2PM48_9STRE</name>
<dbReference type="EMBL" id="JAFBEI010000022">
    <property type="protein sequence ID" value="MBM7636362.1"/>
    <property type="molecule type" value="Genomic_DNA"/>
</dbReference>
<sequence>MTNVTNHRILVIVDGRLDFPTFLVIMEDAMIDIRRLTLEDKSAFERFQSILLAEKEAGNDLVETKKVEDFAAFIAKSNQNEIDTGNPDWSTSTNFYYFKDGEIVARIGCRWELKGELARVGGHIGYVTRTDFRGQGIMTELLAFALNEYAKRGIKKVLITARKDNQASRATIEKYAATFESYVKDRGYDWAKYWVDTRGI</sequence>
<dbReference type="PROSITE" id="PS51186">
    <property type="entry name" value="GNAT"/>
    <property type="match status" value="1"/>
</dbReference>
<evidence type="ECO:0000259" key="1">
    <source>
        <dbReference type="PROSITE" id="PS51186"/>
    </source>
</evidence>
<dbReference type="PANTHER" id="PTHR39173">
    <property type="entry name" value="ACETYLTRANSFERASE"/>
    <property type="match status" value="1"/>
</dbReference>
<dbReference type="Gene3D" id="3.40.630.30">
    <property type="match status" value="1"/>
</dbReference>
<evidence type="ECO:0000313" key="3">
    <source>
        <dbReference type="Proteomes" id="UP000809081"/>
    </source>
</evidence>
<proteinExistence type="predicted"/>
<dbReference type="InterPro" id="IPR000182">
    <property type="entry name" value="GNAT_dom"/>
</dbReference>
<gene>
    <name evidence="2" type="ORF">JOC31_001183</name>
</gene>
<feature type="domain" description="N-acetyltransferase" evidence="1">
    <location>
        <begin position="31"/>
        <end position="195"/>
    </location>
</feature>
<reference evidence="2 3" key="1">
    <citation type="submission" date="2021-01" db="EMBL/GenBank/DDBJ databases">
        <title>Genomic Encyclopedia of Type Strains, Phase IV (KMG-IV): sequencing the most valuable type-strain genomes for metagenomic binning, comparative biology and taxonomic classification.</title>
        <authorList>
            <person name="Goeker M."/>
        </authorList>
    </citation>
    <scope>NUCLEOTIDE SEQUENCE [LARGE SCALE GENOMIC DNA]</scope>
    <source>
        <strain evidence="2 3">DSM 27513</strain>
    </source>
</reference>
<comment type="caution">
    <text evidence="2">The sequence shown here is derived from an EMBL/GenBank/DDBJ whole genome shotgun (WGS) entry which is preliminary data.</text>
</comment>
<dbReference type="PANTHER" id="PTHR39173:SF1">
    <property type="entry name" value="ACETYLTRANSFERASE"/>
    <property type="match status" value="1"/>
</dbReference>
<organism evidence="2 3">
    <name type="scientific">Streptococcus saliviloxodontae</name>
    <dbReference type="NCBI Taxonomy" id="1349416"/>
    <lineage>
        <taxon>Bacteria</taxon>
        <taxon>Bacillati</taxon>
        <taxon>Bacillota</taxon>
        <taxon>Bacilli</taxon>
        <taxon>Lactobacillales</taxon>
        <taxon>Streptococcaceae</taxon>
        <taxon>Streptococcus</taxon>
    </lineage>
</organism>
<accession>A0ABS2PM48</accession>
<evidence type="ECO:0000313" key="2">
    <source>
        <dbReference type="EMBL" id="MBM7636362.1"/>
    </source>
</evidence>